<evidence type="ECO:0000259" key="3">
    <source>
        <dbReference type="PROSITE" id="PS51733"/>
    </source>
</evidence>
<dbReference type="InterPro" id="IPR004143">
    <property type="entry name" value="BPL_LPL_catalytic"/>
</dbReference>
<reference evidence="4" key="1">
    <citation type="submission" date="2016-01" db="EMBL/GenBank/DDBJ databases">
        <title>Reference transcriptome for the parasite Schistocephalus solidus: insights into the molecular evolution of parasitism.</title>
        <authorList>
            <person name="Hebert F.O."/>
            <person name="Grambauer S."/>
            <person name="Barber I."/>
            <person name="Landry C.R."/>
            <person name="Aubin-Horth N."/>
        </authorList>
    </citation>
    <scope>NUCLEOTIDE SEQUENCE</scope>
</reference>
<comment type="similarity">
    <text evidence="2">Belongs to the LplA family.</text>
</comment>
<dbReference type="CDD" id="cd16443">
    <property type="entry name" value="LplA"/>
    <property type="match status" value="1"/>
</dbReference>
<protein>
    <recommendedName>
        <fullName evidence="3">BPL/LPL catalytic domain-containing protein</fullName>
    </recommendedName>
</protein>
<dbReference type="GO" id="GO:0005739">
    <property type="term" value="C:mitochondrion"/>
    <property type="evidence" value="ECO:0007669"/>
    <property type="project" value="TreeGrafter"/>
</dbReference>
<evidence type="ECO:0000256" key="2">
    <source>
        <dbReference type="ARBA" id="ARBA00008242"/>
    </source>
</evidence>
<accession>A0A0X3PGI1</accession>
<evidence type="ECO:0000256" key="1">
    <source>
        <dbReference type="ARBA" id="ARBA00005085"/>
    </source>
</evidence>
<comment type="pathway">
    <text evidence="1">Protein modification; protein lipoylation via exogenous pathway; protein N(6)-(lipoyl)lysine from lipoate: step 2/2.</text>
</comment>
<dbReference type="PANTHER" id="PTHR12561">
    <property type="entry name" value="LIPOATE-PROTEIN LIGASE"/>
    <property type="match status" value="1"/>
</dbReference>
<dbReference type="Gene3D" id="3.30.930.10">
    <property type="entry name" value="Bira Bifunctional Protein, Domain 2"/>
    <property type="match status" value="1"/>
</dbReference>
<dbReference type="UniPathway" id="UPA00537">
    <property type="reaction ID" value="UER00595"/>
</dbReference>
<dbReference type="SUPFAM" id="SSF55681">
    <property type="entry name" value="Class II aaRS and biotin synthetases"/>
    <property type="match status" value="1"/>
</dbReference>
<dbReference type="PANTHER" id="PTHR12561:SF3">
    <property type="entry name" value="LIPOYLTRANSFERASE 1, MITOCHONDRIAL"/>
    <property type="match status" value="1"/>
</dbReference>
<dbReference type="GO" id="GO:0009249">
    <property type="term" value="P:protein lipoylation"/>
    <property type="evidence" value="ECO:0007669"/>
    <property type="project" value="InterPro"/>
</dbReference>
<organism evidence="4">
    <name type="scientific">Schistocephalus solidus</name>
    <name type="common">Tapeworm</name>
    <dbReference type="NCBI Taxonomy" id="70667"/>
    <lineage>
        <taxon>Eukaryota</taxon>
        <taxon>Metazoa</taxon>
        <taxon>Spiralia</taxon>
        <taxon>Lophotrochozoa</taxon>
        <taxon>Platyhelminthes</taxon>
        <taxon>Cestoda</taxon>
        <taxon>Eucestoda</taxon>
        <taxon>Diphyllobothriidea</taxon>
        <taxon>Diphyllobothriidae</taxon>
        <taxon>Schistocephalus</taxon>
    </lineage>
</organism>
<dbReference type="PROSITE" id="PS51733">
    <property type="entry name" value="BPL_LPL_CATALYTIC"/>
    <property type="match status" value="1"/>
</dbReference>
<dbReference type="GO" id="GO:0017118">
    <property type="term" value="F:lipoyltransferase activity"/>
    <property type="evidence" value="ECO:0007669"/>
    <property type="project" value="TreeGrafter"/>
</dbReference>
<dbReference type="InterPro" id="IPR045864">
    <property type="entry name" value="aa-tRNA-synth_II/BPL/LPL"/>
</dbReference>
<feature type="non-terminal residue" evidence="4">
    <location>
        <position position="1"/>
    </location>
</feature>
<sequence length="413" mass="46160">GPFNGPYLTRCMQDTGRLLREVFSASKVVVSGCTARRCLSSLSTSRANTVFWLNSGDIFRNLAFEATLFADKQHYQNDSAGGRRLADAVLWKSDPCVVIGLHQNAWLEANPQEVQRRGWRLARRMSGGGAVFHDFGNLNVSFVESRSTLERRKCMEFLQRVLMRHWAHLNVFVGPRYDLWLLPAGLRDADNPKEVPAGALKFSGSASRFSSAVALHHCTMLFNSDLQNLSAVLTPALAHMETKASRSVRSHVANLKIPGEELKTVLVDALRSWLSMDSPTEETSKVIYVNPGDEARWVDGAEFAKNLQTFSSWEWVFGTSPKFTIPLRIAADRTIHVQCQKGRFVGFQEEETDVSDAALSSWLRQLAHALSESPCKRNAWLVPIYAFLSTSAGHLSTQQIEIISQLRRVSASF</sequence>
<dbReference type="EMBL" id="GEEE01012170">
    <property type="protein sequence ID" value="JAP51055.1"/>
    <property type="molecule type" value="Transcribed_RNA"/>
</dbReference>
<name>A0A0X3PGI1_SCHSO</name>
<dbReference type="AlphaFoldDB" id="A0A0X3PGI1"/>
<gene>
    <name evidence="4" type="ORF">TR125068</name>
</gene>
<feature type="domain" description="BPL/LPL catalytic" evidence="3">
    <location>
        <begin position="82"/>
        <end position="278"/>
    </location>
</feature>
<dbReference type="Pfam" id="PF21948">
    <property type="entry name" value="LplA-B_cat"/>
    <property type="match status" value="1"/>
</dbReference>
<proteinExistence type="inferred from homology"/>
<dbReference type="InterPro" id="IPR004562">
    <property type="entry name" value="LipoylTrfase_LipoateP_Ligase"/>
</dbReference>
<evidence type="ECO:0000313" key="4">
    <source>
        <dbReference type="EMBL" id="JAP51055.1"/>
    </source>
</evidence>